<evidence type="ECO:0008006" key="7">
    <source>
        <dbReference type="Google" id="ProtNLM"/>
    </source>
</evidence>
<accession>X1MP21</accession>
<dbReference type="EMBL" id="BARV01004208">
    <property type="protein sequence ID" value="GAI16430.1"/>
    <property type="molecule type" value="Genomic_DNA"/>
</dbReference>
<evidence type="ECO:0000256" key="4">
    <source>
        <dbReference type="ARBA" id="ARBA00023004"/>
    </source>
</evidence>
<dbReference type="AlphaFoldDB" id="X1MP21"/>
<dbReference type="PANTHER" id="PTHR30426">
    <property type="entry name" value="4-HYDROXY-3-METHYLBUT-2-ENYL DIPHOSPHATE REDUCTASE"/>
    <property type="match status" value="1"/>
</dbReference>
<reference evidence="6" key="1">
    <citation type="journal article" date="2014" name="Front. Microbiol.">
        <title>High frequency of phylogenetically diverse reductive dehalogenase-homologous genes in deep subseafloor sedimentary metagenomes.</title>
        <authorList>
            <person name="Kawai M."/>
            <person name="Futagami T."/>
            <person name="Toyoda A."/>
            <person name="Takaki Y."/>
            <person name="Nishi S."/>
            <person name="Hori S."/>
            <person name="Arai W."/>
            <person name="Tsubouchi T."/>
            <person name="Morono Y."/>
            <person name="Uchiyama I."/>
            <person name="Ito T."/>
            <person name="Fujiyama A."/>
            <person name="Inagaki F."/>
            <person name="Takami H."/>
        </authorList>
    </citation>
    <scope>NUCLEOTIDE SEQUENCE</scope>
    <source>
        <strain evidence="6">Expedition CK06-06</strain>
    </source>
</reference>
<feature type="non-terminal residue" evidence="6">
    <location>
        <position position="156"/>
    </location>
</feature>
<dbReference type="PANTHER" id="PTHR30426:SF0">
    <property type="entry name" value="4-HYDROXY-3-METHYLBUT-2-ENYL DIPHOSPHATE REDUCTASE"/>
    <property type="match status" value="1"/>
</dbReference>
<gene>
    <name evidence="6" type="ORF">S06H3_09506</name>
</gene>
<organism evidence="6">
    <name type="scientific">marine sediment metagenome</name>
    <dbReference type="NCBI Taxonomy" id="412755"/>
    <lineage>
        <taxon>unclassified sequences</taxon>
        <taxon>metagenomes</taxon>
        <taxon>ecological metagenomes</taxon>
    </lineage>
</organism>
<evidence type="ECO:0000313" key="6">
    <source>
        <dbReference type="EMBL" id="GAI16430.1"/>
    </source>
</evidence>
<proteinExistence type="predicted"/>
<evidence type="ECO:0000256" key="1">
    <source>
        <dbReference type="ARBA" id="ARBA00001966"/>
    </source>
</evidence>
<name>X1MP21_9ZZZZ</name>
<keyword evidence="3" id="KW-0479">Metal-binding</keyword>
<evidence type="ECO:0000256" key="3">
    <source>
        <dbReference type="ARBA" id="ARBA00022723"/>
    </source>
</evidence>
<comment type="cofactor">
    <cofactor evidence="1">
        <name>[4Fe-4S] cluster</name>
        <dbReference type="ChEBI" id="CHEBI:49883"/>
    </cofactor>
</comment>
<comment type="caution">
    <text evidence="6">The sequence shown here is derived from an EMBL/GenBank/DDBJ whole genome shotgun (WGS) entry which is preliminary data.</text>
</comment>
<dbReference type="GO" id="GO:0046872">
    <property type="term" value="F:metal ion binding"/>
    <property type="evidence" value="ECO:0007669"/>
    <property type="project" value="UniProtKB-KW"/>
</dbReference>
<dbReference type="GO" id="GO:0051539">
    <property type="term" value="F:4 iron, 4 sulfur cluster binding"/>
    <property type="evidence" value="ECO:0007669"/>
    <property type="project" value="UniProtKB-KW"/>
</dbReference>
<keyword evidence="4" id="KW-0408">Iron</keyword>
<evidence type="ECO:0000256" key="2">
    <source>
        <dbReference type="ARBA" id="ARBA00022485"/>
    </source>
</evidence>
<dbReference type="GO" id="GO:0051745">
    <property type="term" value="F:4-hydroxy-3-methylbut-2-enyl diphosphate reductase activity"/>
    <property type="evidence" value="ECO:0007669"/>
    <property type="project" value="InterPro"/>
</dbReference>
<dbReference type="Pfam" id="PF02401">
    <property type="entry name" value="LYTB"/>
    <property type="match status" value="1"/>
</dbReference>
<keyword evidence="2" id="KW-0004">4Fe-4S</keyword>
<sequence length="156" mass="17155">MSVLQRLAELGVRVAKGVDDIQGDIVAISTHGVSPQLESEIRARHIDIINTTCPFVHRAQLVARKLAESGFFVIIYGDADHSEVKGILGWTNGRGVATLDEKSIATLDHLPRRLGVLSQTTQIPVHFTEFVKKLIDSALAKGSELRIIDTICYDIR</sequence>
<protein>
    <recommendedName>
        <fullName evidence="7">4-hydroxy-3-methylbut-2-enyl diphosphate reductase</fullName>
    </recommendedName>
</protein>
<keyword evidence="5" id="KW-0411">Iron-sulfur</keyword>
<dbReference type="InterPro" id="IPR003451">
    <property type="entry name" value="LytB/IspH"/>
</dbReference>
<dbReference type="GO" id="GO:0019288">
    <property type="term" value="P:isopentenyl diphosphate biosynthetic process, methylerythritol 4-phosphate pathway"/>
    <property type="evidence" value="ECO:0007669"/>
    <property type="project" value="InterPro"/>
</dbReference>
<evidence type="ECO:0000256" key="5">
    <source>
        <dbReference type="ARBA" id="ARBA00023014"/>
    </source>
</evidence>
<dbReference type="GO" id="GO:0050992">
    <property type="term" value="P:dimethylallyl diphosphate biosynthetic process"/>
    <property type="evidence" value="ECO:0007669"/>
    <property type="project" value="InterPro"/>
</dbReference>
<dbReference type="Gene3D" id="3.40.1010.20">
    <property type="entry name" value="4-hydroxy-3-methylbut-2-enyl diphosphate reductase, catalytic domain"/>
    <property type="match status" value="1"/>
</dbReference>
<dbReference type="Gene3D" id="3.40.50.11270">
    <property type="match status" value="1"/>
</dbReference>